<sequence length="129" mass="15478">MMEEAFDEYATHVVDVIEYIPLAVQGHWQPRYMEWFFEVSHPYILPTSPRVLYEILDFAPTPTPTPTTTPVPARPRHTRDHIRNKQFMKNCGKQDVEDRHEIVRHANVDPDREVDIFQFKRKRHETRHT</sequence>
<gene>
    <name evidence="1" type="ORF">RIF29_20411</name>
</gene>
<proteinExistence type="predicted"/>
<name>A0AAN9F1I5_CROPI</name>
<dbReference type="EMBL" id="JAYWIO010000004">
    <property type="protein sequence ID" value="KAK7267732.1"/>
    <property type="molecule type" value="Genomic_DNA"/>
</dbReference>
<protein>
    <submittedName>
        <fullName evidence="1">Uncharacterized protein</fullName>
    </submittedName>
</protein>
<evidence type="ECO:0000313" key="2">
    <source>
        <dbReference type="Proteomes" id="UP001372338"/>
    </source>
</evidence>
<organism evidence="1 2">
    <name type="scientific">Crotalaria pallida</name>
    <name type="common">Smooth rattlebox</name>
    <name type="synonym">Crotalaria striata</name>
    <dbReference type="NCBI Taxonomy" id="3830"/>
    <lineage>
        <taxon>Eukaryota</taxon>
        <taxon>Viridiplantae</taxon>
        <taxon>Streptophyta</taxon>
        <taxon>Embryophyta</taxon>
        <taxon>Tracheophyta</taxon>
        <taxon>Spermatophyta</taxon>
        <taxon>Magnoliopsida</taxon>
        <taxon>eudicotyledons</taxon>
        <taxon>Gunneridae</taxon>
        <taxon>Pentapetalae</taxon>
        <taxon>rosids</taxon>
        <taxon>fabids</taxon>
        <taxon>Fabales</taxon>
        <taxon>Fabaceae</taxon>
        <taxon>Papilionoideae</taxon>
        <taxon>50 kb inversion clade</taxon>
        <taxon>genistoids sensu lato</taxon>
        <taxon>core genistoids</taxon>
        <taxon>Crotalarieae</taxon>
        <taxon>Crotalaria</taxon>
    </lineage>
</organism>
<comment type="caution">
    <text evidence="1">The sequence shown here is derived from an EMBL/GenBank/DDBJ whole genome shotgun (WGS) entry which is preliminary data.</text>
</comment>
<evidence type="ECO:0000313" key="1">
    <source>
        <dbReference type="EMBL" id="KAK7267732.1"/>
    </source>
</evidence>
<keyword evidence="2" id="KW-1185">Reference proteome</keyword>
<dbReference type="Proteomes" id="UP001372338">
    <property type="component" value="Unassembled WGS sequence"/>
</dbReference>
<accession>A0AAN9F1I5</accession>
<dbReference type="AlphaFoldDB" id="A0AAN9F1I5"/>
<reference evidence="1 2" key="1">
    <citation type="submission" date="2024-01" db="EMBL/GenBank/DDBJ databases">
        <title>The genomes of 5 underutilized Papilionoideae crops provide insights into root nodulation and disease resistanc.</title>
        <authorList>
            <person name="Yuan L."/>
        </authorList>
    </citation>
    <scope>NUCLEOTIDE SEQUENCE [LARGE SCALE GENOMIC DNA]</scope>
    <source>
        <strain evidence="1">ZHUSHIDOU_FW_LH</strain>
        <tissue evidence="1">Leaf</tissue>
    </source>
</reference>